<gene>
    <name evidence="1" type="ORF">N0F65_011274</name>
</gene>
<organism evidence="1 2">
    <name type="scientific">Lagenidium giganteum</name>
    <dbReference type="NCBI Taxonomy" id="4803"/>
    <lineage>
        <taxon>Eukaryota</taxon>
        <taxon>Sar</taxon>
        <taxon>Stramenopiles</taxon>
        <taxon>Oomycota</taxon>
        <taxon>Peronosporomycetes</taxon>
        <taxon>Pythiales</taxon>
        <taxon>Pythiaceae</taxon>
    </lineage>
</organism>
<accession>A0AAV2YTQ3</accession>
<keyword evidence="2" id="KW-1185">Reference proteome</keyword>
<reference evidence="1" key="1">
    <citation type="submission" date="2022-11" db="EMBL/GenBank/DDBJ databases">
        <authorList>
            <person name="Morgan W.R."/>
            <person name="Tartar A."/>
        </authorList>
    </citation>
    <scope>NUCLEOTIDE SEQUENCE</scope>
    <source>
        <strain evidence="1">ARSEF 373</strain>
    </source>
</reference>
<comment type="caution">
    <text evidence="1">The sequence shown here is derived from an EMBL/GenBank/DDBJ whole genome shotgun (WGS) entry which is preliminary data.</text>
</comment>
<sequence>MRDDTGLSVVRKSMIRCGLRKNITSVWEEKQLTLQELIKKHREYFEGKAPEAVGALAVSELYIFAIYFDTLISKCETNWPLLVTFGGSK</sequence>
<evidence type="ECO:0000313" key="1">
    <source>
        <dbReference type="EMBL" id="DAZ97390.1"/>
    </source>
</evidence>
<dbReference type="Proteomes" id="UP001146120">
    <property type="component" value="Unassembled WGS sequence"/>
</dbReference>
<protein>
    <submittedName>
        <fullName evidence="1">Uncharacterized protein</fullName>
    </submittedName>
</protein>
<reference evidence="1" key="2">
    <citation type="journal article" date="2023" name="Microbiol Resour">
        <title>Decontamination and Annotation of the Draft Genome Sequence of the Oomycete Lagenidium giganteum ARSEF 373.</title>
        <authorList>
            <person name="Morgan W.R."/>
            <person name="Tartar A."/>
        </authorList>
    </citation>
    <scope>NUCLEOTIDE SEQUENCE</scope>
    <source>
        <strain evidence="1">ARSEF 373</strain>
    </source>
</reference>
<dbReference type="AlphaFoldDB" id="A0AAV2YTQ3"/>
<dbReference type="EMBL" id="DAKRPA010000136">
    <property type="protein sequence ID" value="DAZ97390.1"/>
    <property type="molecule type" value="Genomic_DNA"/>
</dbReference>
<proteinExistence type="predicted"/>
<name>A0AAV2YTQ3_9STRA</name>
<evidence type="ECO:0000313" key="2">
    <source>
        <dbReference type="Proteomes" id="UP001146120"/>
    </source>
</evidence>